<feature type="domain" description="Ubiquitin-like" evidence="1">
    <location>
        <begin position="169"/>
        <end position="238"/>
    </location>
</feature>
<dbReference type="Proteomes" id="UP000692954">
    <property type="component" value="Unassembled WGS sequence"/>
</dbReference>
<dbReference type="SMART" id="SM00213">
    <property type="entry name" value="UBQ"/>
    <property type="match status" value="8"/>
</dbReference>
<sequence>MNNENVNEIQDNQEQEYQVDFDQIQQNIQEEINNRGLSQPQQIFNDRKNTTDLIQKSQKQQIQCQELLKFDDQIQPNIENHKTIKNHDEQEQSFEIIINYLHKNITILVYFNTVVQEIINVVKQLYQVNENINLKLDDQILPNNQTIKQLQIKTGSLLTVDIFEQEQSIEITINYLNQNTPILVDLDTTVQEIIDTIAELYQINEKINLKLDDQILPNNQTIKQLQIKTGSLLTVDIFEQEQSIEITINYLNQNTPILVDLDTTVQEIIDLVKQLYEINENINLKLDDQILPNNQTIKQLQFKKGQLLTVDIFEQEQIIQITINYLHQNTPILVNLDTTVQEIIDTIAELYQINENINLKLDDQILPNNQTIKQLQIKKGSLLTVDIFEQEQSIEITINYLHQYTPILVNLDTTVQEIIDTIAELYQINEKINLKLDDQILPNNQTIKQLQIKTVDLDTTVQEIINLVKQLYEINENINLKLEDQILPNNKTIKQLKIKKGSFLTTHILEFKQIIILFLNYRENNIMIEVNLDTTVQEIIDTIAELYQINENITLKLDDQILPNNQTIKQLQIKKGSLLKVDILEQEQIIQIIIDYLHQYTPILVNLDTTVQEIIDTIAELYQINENITLKLDDQILPNNQTIKQLQIKKGSLLTVDIFEQEQSIEITINYLHQYTPILVNLDTTVQEIIDTITDLYQINENINLKLDDSILPNNFTLRQLQIQNAQILLVFQIRQ</sequence>
<feature type="domain" description="Ubiquitin-like" evidence="1">
    <location>
        <begin position="244"/>
        <end position="313"/>
    </location>
</feature>
<accession>A0A8S1R0J9</accession>
<feature type="domain" description="Ubiquitin-like" evidence="1">
    <location>
        <begin position="94"/>
        <end position="163"/>
    </location>
</feature>
<dbReference type="Pfam" id="PF11976">
    <property type="entry name" value="Rad60-SLD"/>
    <property type="match status" value="1"/>
</dbReference>
<reference evidence="2" key="1">
    <citation type="submission" date="2021-01" db="EMBL/GenBank/DDBJ databases">
        <authorList>
            <consortium name="Genoscope - CEA"/>
            <person name="William W."/>
        </authorList>
    </citation>
    <scope>NUCLEOTIDE SEQUENCE</scope>
</reference>
<feature type="domain" description="Ubiquitin-like" evidence="1">
    <location>
        <begin position="665"/>
        <end position="734"/>
    </location>
</feature>
<evidence type="ECO:0000313" key="3">
    <source>
        <dbReference type="Proteomes" id="UP000692954"/>
    </source>
</evidence>
<evidence type="ECO:0000259" key="1">
    <source>
        <dbReference type="SMART" id="SM00213"/>
    </source>
</evidence>
<name>A0A8S1R0J9_9CILI</name>
<proteinExistence type="predicted"/>
<dbReference type="InterPro" id="IPR022617">
    <property type="entry name" value="Rad60/SUMO-like_dom"/>
</dbReference>
<dbReference type="InterPro" id="IPR000626">
    <property type="entry name" value="Ubiquitin-like_dom"/>
</dbReference>
<keyword evidence="3" id="KW-1185">Reference proteome</keyword>
<comment type="caution">
    <text evidence="2">The sequence shown here is derived from an EMBL/GenBank/DDBJ whole genome shotgun (WGS) entry which is preliminary data.</text>
</comment>
<protein>
    <recommendedName>
        <fullName evidence="1">Ubiquitin-like domain-containing protein</fullName>
    </recommendedName>
</protein>
<feature type="domain" description="Ubiquitin-like" evidence="1">
    <location>
        <begin position="515"/>
        <end position="584"/>
    </location>
</feature>
<dbReference type="AlphaFoldDB" id="A0A8S1R0J9"/>
<dbReference type="EMBL" id="CAJJDN010000128">
    <property type="protein sequence ID" value="CAD8120903.1"/>
    <property type="molecule type" value="Genomic_DNA"/>
</dbReference>
<dbReference type="OrthoDB" id="311297at2759"/>
<feature type="domain" description="Ubiquitin-like" evidence="1">
    <location>
        <begin position="590"/>
        <end position="659"/>
    </location>
</feature>
<evidence type="ECO:0000313" key="2">
    <source>
        <dbReference type="EMBL" id="CAD8120903.1"/>
    </source>
</evidence>
<gene>
    <name evidence="2" type="ORF">PSON_ATCC_30995.1.T1280156</name>
</gene>
<organism evidence="2 3">
    <name type="scientific">Paramecium sonneborni</name>
    <dbReference type="NCBI Taxonomy" id="65129"/>
    <lineage>
        <taxon>Eukaryota</taxon>
        <taxon>Sar</taxon>
        <taxon>Alveolata</taxon>
        <taxon>Ciliophora</taxon>
        <taxon>Intramacronucleata</taxon>
        <taxon>Oligohymenophorea</taxon>
        <taxon>Peniculida</taxon>
        <taxon>Parameciidae</taxon>
        <taxon>Paramecium</taxon>
    </lineage>
</organism>
<feature type="domain" description="Ubiquitin-like" evidence="1">
    <location>
        <begin position="394"/>
        <end position="470"/>
    </location>
</feature>
<feature type="domain" description="Ubiquitin-like" evidence="1">
    <location>
        <begin position="319"/>
        <end position="388"/>
    </location>
</feature>